<dbReference type="Gene3D" id="3.40.50.1000">
    <property type="entry name" value="HAD superfamily/HAD-like"/>
    <property type="match status" value="1"/>
</dbReference>
<dbReference type="Pfam" id="PF00702">
    <property type="entry name" value="Hydrolase"/>
    <property type="match status" value="1"/>
</dbReference>
<keyword evidence="2" id="KW-1185">Reference proteome</keyword>
<dbReference type="InterPro" id="IPR023214">
    <property type="entry name" value="HAD_sf"/>
</dbReference>
<dbReference type="SFLD" id="SFLDG01129">
    <property type="entry name" value="C1.5:_HAD__Beta-PGM__Phosphata"/>
    <property type="match status" value="1"/>
</dbReference>
<name>A0A8J6MD29_9FIRM</name>
<dbReference type="Gene3D" id="1.10.150.240">
    <property type="entry name" value="Putative phosphatase, domain 2"/>
    <property type="match status" value="1"/>
</dbReference>
<dbReference type="PANTHER" id="PTHR47478:SF1">
    <property type="entry name" value="PYRIMIDINE 5'-NUCLEOTIDASE YJJG"/>
    <property type="match status" value="1"/>
</dbReference>
<sequence length="229" mass="25910">MPRYDYVLFDADNTLFDFDRAEEEALRKTLEHYSLPVTRAVRERYLAINRDLWARFDRGEVRREWLVVERFAALQRELGGNNVPEEMNHFYLSRLGEGAYLLPGAEALCRLLVPSCTLAIVTNGVAMAQRGRFHRSAVRDCFPFLFISEELGYQKPQREFFDEVLREMSIPDPGRAVVVGDSLAADILGAINAGLDSIWYNPGALPGHPDAAPTYEAHSYEQVASLILG</sequence>
<dbReference type="Proteomes" id="UP000607645">
    <property type="component" value="Unassembled WGS sequence"/>
</dbReference>
<evidence type="ECO:0000313" key="2">
    <source>
        <dbReference type="Proteomes" id="UP000607645"/>
    </source>
</evidence>
<dbReference type="InterPro" id="IPR006439">
    <property type="entry name" value="HAD-SF_hydro_IA"/>
</dbReference>
<dbReference type="EMBL" id="JACOPQ010000005">
    <property type="protein sequence ID" value="MBC5737044.1"/>
    <property type="molecule type" value="Genomic_DNA"/>
</dbReference>
<dbReference type="InterPro" id="IPR036412">
    <property type="entry name" value="HAD-like_sf"/>
</dbReference>
<dbReference type="AlphaFoldDB" id="A0A8J6MD29"/>
<protein>
    <submittedName>
        <fullName evidence="1">Noncanonical pyrimidine nucleotidase, YjjG family</fullName>
    </submittedName>
</protein>
<evidence type="ECO:0000313" key="1">
    <source>
        <dbReference type="EMBL" id="MBC5737044.1"/>
    </source>
</evidence>
<reference evidence="1" key="1">
    <citation type="submission" date="2020-08" db="EMBL/GenBank/DDBJ databases">
        <title>Genome public.</title>
        <authorList>
            <person name="Liu C."/>
            <person name="Sun Q."/>
        </authorList>
    </citation>
    <scope>NUCLEOTIDE SEQUENCE</scope>
    <source>
        <strain evidence="1">NSJ-52</strain>
    </source>
</reference>
<organism evidence="1 2">
    <name type="scientific">Lawsonibacter faecis</name>
    <dbReference type="NCBI Taxonomy" id="2763052"/>
    <lineage>
        <taxon>Bacteria</taxon>
        <taxon>Bacillati</taxon>
        <taxon>Bacillota</taxon>
        <taxon>Clostridia</taxon>
        <taxon>Eubacteriales</taxon>
        <taxon>Oscillospiraceae</taxon>
        <taxon>Lawsonibacter</taxon>
    </lineage>
</organism>
<dbReference type="SUPFAM" id="SSF56784">
    <property type="entry name" value="HAD-like"/>
    <property type="match status" value="1"/>
</dbReference>
<dbReference type="GO" id="GO:0008253">
    <property type="term" value="F:5'-nucleotidase activity"/>
    <property type="evidence" value="ECO:0007669"/>
    <property type="project" value="InterPro"/>
</dbReference>
<accession>A0A8J6MD29</accession>
<dbReference type="NCBIfam" id="TIGR02254">
    <property type="entry name" value="YjjG_YfnB"/>
    <property type="match status" value="1"/>
</dbReference>
<dbReference type="InterPro" id="IPR052550">
    <property type="entry name" value="Pyrimidine_5'-ntase_YjjG"/>
</dbReference>
<dbReference type="SFLD" id="SFLDS00003">
    <property type="entry name" value="Haloacid_Dehalogenase"/>
    <property type="match status" value="1"/>
</dbReference>
<dbReference type="NCBIfam" id="TIGR01549">
    <property type="entry name" value="HAD-SF-IA-v1"/>
    <property type="match status" value="1"/>
</dbReference>
<proteinExistence type="predicted"/>
<dbReference type="InterPro" id="IPR023198">
    <property type="entry name" value="PGP-like_dom2"/>
</dbReference>
<gene>
    <name evidence="1" type="ORF">H8S62_08465</name>
</gene>
<dbReference type="RefSeq" id="WP_186919012.1">
    <property type="nucleotide sequence ID" value="NZ_JACOPQ010000005.1"/>
</dbReference>
<comment type="caution">
    <text evidence="1">The sequence shown here is derived from an EMBL/GenBank/DDBJ whole genome shotgun (WGS) entry which is preliminary data.</text>
</comment>
<dbReference type="PANTHER" id="PTHR47478">
    <property type="match status" value="1"/>
</dbReference>
<dbReference type="InterPro" id="IPR011951">
    <property type="entry name" value="HAD-SF_hydro_IA_YjjG/PynA"/>
</dbReference>